<proteinExistence type="predicted"/>
<evidence type="ECO:0000313" key="1">
    <source>
        <dbReference type="EMBL" id="KAH3806873.1"/>
    </source>
</evidence>
<reference evidence="1" key="2">
    <citation type="submission" date="2020-11" db="EMBL/GenBank/DDBJ databases">
        <authorList>
            <person name="McCartney M.A."/>
            <person name="Auch B."/>
            <person name="Kono T."/>
            <person name="Mallez S."/>
            <person name="Becker A."/>
            <person name="Gohl D.M."/>
            <person name="Silverstein K.A.T."/>
            <person name="Koren S."/>
            <person name="Bechman K.B."/>
            <person name="Herman A."/>
            <person name="Abrahante J.E."/>
            <person name="Garbe J."/>
        </authorList>
    </citation>
    <scope>NUCLEOTIDE SEQUENCE</scope>
    <source>
        <strain evidence="1">Duluth1</strain>
        <tissue evidence="1">Whole animal</tissue>
    </source>
</reference>
<gene>
    <name evidence="1" type="ORF">DPMN_135201</name>
</gene>
<name>A0A9D4FXN8_DREPO</name>
<dbReference type="Proteomes" id="UP000828390">
    <property type="component" value="Unassembled WGS sequence"/>
</dbReference>
<evidence type="ECO:0008006" key="3">
    <source>
        <dbReference type="Google" id="ProtNLM"/>
    </source>
</evidence>
<dbReference type="EMBL" id="JAIWYP010000006">
    <property type="protein sequence ID" value="KAH3806873.1"/>
    <property type="molecule type" value="Genomic_DNA"/>
</dbReference>
<reference evidence="1" key="1">
    <citation type="journal article" date="2019" name="bioRxiv">
        <title>The Genome of the Zebra Mussel, Dreissena polymorpha: A Resource for Invasive Species Research.</title>
        <authorList>
            <person name="McCartney M.A."/>
            <person name="Auch B."/>
            <person name="Kono T."/>
            <person name="Mallez S."/>
            <person name="Zhang Y."/>
            <person name="Obille A."/>
            <person name="Becker A."/>
            <person name="Abrahante J.E."/>
            <person name="Garbe J."/>
            <person name="Badalamenti J.P."/>
            <person name="Herman A."/>
            <person name="Mangelson H."/>
            <person name="Liachko I."/>
            <person name="Sullivan S."/>
            <person name="Sone E.D."/>
            <person name="Koren S."/>
            <person name="Silverstein K.A.T."/>
            <person name="Beckman K.B."/>
            <person name="Gohl D.M."/>
        </authorList>
    </citation>
    <scope>NUCLEOTIDE SEQUENCE</scope>
    <source>
        <strain evidence="1">Duluth1</strain>
        <tissue evidence="1">Whole animal</tissue>
    </source>
</reference>
<keyword evidence="2" id="KW-1185">Reference proteome</keyword>
<accession>A0A9D4FXN8</accession>
<sequence>MKSALIESDDRAHDQTFVPVSKDLNSTDTEFYSDVSNKTHKDIDFRQNIEGYVNEMSKKCKQSKKHSTQKQRKQQKNHLQSELHNVKNTSAIQLLVQVAIIKANEGRVDQILFAHGFTRCAMPRHGNCFFDAALHSGKITGTSQELRHALCDHSAKYAEEYVGFLLNKFSPVEEESFVTNYLQEVESLKQEEYWSSKVVDFLPLALANHTGFTVNIYTSKPEQPVKVVQPSFVPCLASASINPLPPNAALGRIIALPLIDAYQRNYRSTDDAAHRRNSSSNLKTHCDALQFRSPITKYNIK</sequence>
<protein>
    <recommendedName>
        <fullName evidence="3">OTU domain-containing protein</fullName>
    </recommendedName>
</protein>
<dbReference type="AlphaFoldDB" id="A0A9D4FXN8"/>
<comment type="caution">
    <text evidence="1">The sequence shown here is derived from an EMBL/GenBank/DDBJ whole genome shotgun (WGS) entry which is preliminary data.</text>
</comment>
<dbReference type="Gene3D" id="3.90.70.80">
    <property type="match status" value="1"/>
</dbReference>
<organism evidence="1 2">
    <name type="scientific">Dreissena polymorpha</name>
    <name type="common">Zebra mussel</name>
    <name type="synonym">Mytilus polymorpha</name>
    <dbReference type="NCBI Taxonomy" id="45954"/>
    <lineage>
        <taxon>Eukaryota</taxon>
        <taxon>Metazoa</taxon>
        <taxon>Spiralia</taxon>
        <taxon>Lophotrochozoa</taxon>
        <taxon>Mollusca</taxon>
        <taxon>Bivalvia</taxon>
        <taxon>Autobranchia</taxon>
        <taxon>Heteroconchia</taxon>
        <taxon>Euheterodonta</taxon>
        <taxon>Imparidentia</taxon>
        <taxon>Neoheterodontei</taxon>
        <taxon>Myida</taxon>
        <taxon>Dreissenoidea</taxon>
        <taxon>Dreissenidae</taxon>
        <taxon>Dreissena</taxon>
    </lineage>
</organism>
<evidence type="ECO:0000313" key="2">
    <source>
        <dbReference type="Proteomes" id="UP000828390"/>
    </source>
</evidence>